<gene>
    <name evidence="2" type="ORF">EZ437_03885</name>
</gene>
<keyword evidence="3" id="KW-1185">Reference proteome</keyword>
<feature type="domain" description="DUF4440" evidence="1">
    <location>
        <begin position="5"/>
        <end position="111"/>
    </location>
</feature>
<dbReference type="AlphaFoldDB" id="A0A4V2MLR7"/>
<accession>A0A4V2MLR7</accession>
<dbReference type="Gene3D" id="3.10.450.50">
    <property type="match status" value="1"/>
</dbReference>
<dbReference type="SUPFAM" id="SSF54427">
    <property type="entry name" value="NTF2-like"/>
    <property type="match status" value="1"/>
</dbReference>
<evidence type="ECO:0000259" key="1">
    <source>
        <dbReference type="Pfam" id="PF14534"/>
    </source>
</evidence>
<name>A0A4V2MLR7_9SPHI</name>
<organism evidence="2 3">
    <name type="scientific">Pedobacter psychroterrae</name>
    <dbReference type="NCBI Taxonomy" id="2530453"/>
    <lineage>
        <taxon>Bacteria</taxon>
        <taxon>Pseudomonadati</taxon>
        <taxon>Bacteroidota</taxon>
        <taxon>Sphingobacteriia</taxon>
        <taxon>Sphingobacteriales</taxon>
        <taxon>Sphingobacteriaceae</taxon>
        <taxon>Pedobacter</taxon>
    </lineage>
</organism>
<dbReference type="RefSeq" id="WP_131593434.1">
    <property type="nucleotide sequence ID" value="NZ_SJSL01000001.1"/>
</dbReference>
<dbReference type="Pfam" id="PF14534">
    <property type="entry name" value="DUF4440"/>
    <property type="match status" value="1"/>
</dbReference>
<sequence>MISEIIKLEEAIIDAFIYSDVAVLDQLLHVDLVFVNHKGMLISKQEDLAPHLSGDLKITGILTADQHISIFGDTAVVSVFKDIKGSYLAEDFESRVRFTRVWKLFEQGWKVISATSVPFQ</sequence>
<protein>
    <submittedName>
        <fullName evidence="2">Nuclear transport factor 2 family protein</fullName>
    </submittedName>
</protein>
<dbReference type="EMBL" id="SJSL01000001">
    <property type="protein sequence ID" value="TCD03127.1"/>
    <property type="molecule type" value="Genomic_DNA"/>
</dbReference>
<dbReference type="InterPro" id="IPR032710">
    <property type="entry name" value="NTF2-like_dom_sf"/>
</dbReference>
<dbReference type="OrthoDB" id="997066at2"/>
<dbReference type="Proteomes" id="UP000293347">
    <property type="component" value="Unassembled WGS sequence"/>
</dbReference>
<evidence type="ECO:0000313" key="3">
    <source>
        <dbReference type="Proteomes" id="UP000293347"/>
    </source>
</evidence>
<comment type="caution">
    <text evidence="2">The sequence shown here is derived from an EMBL/GenBank/DDBJ whole genome shotgun (WGS) entry which is preliminary data.</text>
</comment>
<dbReference type="InterPro" id="IPR027843">
    <property type="entry name" value="DUF4440"/>
</dbReference>
<evidence type="ECO:0000313" key="2">
    <source>
        <dbReference type="EMBL" id="TCD03127.1"/>
    </source>
</evidence>
<reference evidence="2 3" key="1">
    <citation type="submission" date="2019-02" db="EMBL/GenBank/DDBJ databases">
        <title>Pedobacter sp. RP-1-14 sp. nov., isolated from Arctic soil.</title>
        <authorList>
            <person name="Dahal R.H."/>
        </authorList>
    </citation>
    <scope>NUCLEOTIDE SEQUENCE [LARGE SCALE GENOMIC DNA]</scope>
    <source>
        <strain evidence="2 3">RP-1-14</strain>
    </source>
</reference>
<proteinExistence type="predicted"/>